<accession>A0A250DSP1</accession>
<evidence type="ECO:0000313" key="2">
    <source>
        <dbReference type="Proteomes" id="UP000217154"/>
    </source>
</evidence>
<dbReference type="EMBL" id="CP023284">
    <property type="protein sequence ID" value="ATA56963.1"/>
    <property type="molecule type" value="Genomic_DNA"/>
</dbReference>
<evidence type="ECO:0008006" key="3">
    <source>
        <dbReference type="Google" id="ProtNLM"/>
    </source>
</evidence>
<dbReference type="KEGG" id="vbo:CKY39_29885"/>
<name>A0A250DSP1_9BURK</name>
<dbReference type="AlphaFoldDB" id="A0A250DSP1"/>
<dbReference type="InterPro" id="IPR021332">
    <property type="entry name" value="DUF2944"/>
</dbReference>
<sequence>MDDIVKQALAKWPNVPHCYGWLGLDARGNWYMRDDRTQAQGPFRSAKGSMLRHDKLIDFIHRNYEHDADGQWFFQNGPQRVYVELEAAPLVWRVAQQGAGAFTVTAHTGAPAEVSGCLLDEEGRLYLVAPVGLGLVHTQDVGIAAEAVEQGVWTPEPVRAADLPGRFGHVLSPAERHAGVAV</sequence>
<proteinExistence type="predicted"/>
<evidence type="ECO:0000313" key="1">
    <source>
        <dbReference type="EMBL" id="ATA56963.1"/>
    </source>
</evidence>
<gene>
    <name evidence="1" type="ORF">CKY39_29885</name>
</gene>
<reference evidence="1 2" key="1">
    <citation type="submission" date="2017-09" db="EMBL/GenBank/DDBJ databases">
        <title>The diverse metabolic capabilities of V. boronicumulans make it an excellent choice for continued studies on novel biodegradation.</title>
        <authorList>
            <person name="Sun S."/>
        </authorList>
    </citation>
    <scope>NUCLEOTIDE SEQUENCE [LARGE SCALE GENOMIC DNA]</scope>
    <source>
        <strain evidence="1 2">J1</strain>
    </source>
</reference>
<dbReference type="RefSeq" id="WP_095746997.1">
    <property type="nucleotide sequence ID" value="NZ_CP023284.1"/>
</dbReference>
<organism evidence="1 2">
    <name type="scientific">Variovorax boronicumulans</name>
    <dbReference type="NCBI Taxonomy" id="436515"/>
    <lineage>
        <taxon>Bacteria</taxon>
        <taxon>Pseudomonadati</taxon>
        <taxon>Pseudomonadota</taxon>
        <taxon>Betaproteobacteria</taxon>
        <taxon>Burkholderiales</taxon>
        <taxon>Comamonadaceae</taxon>
        <taxon>Variovorax</taxon>
    </lineage>
</organism>
<dbReference type="Pfam" id="PF11161">
    <property type="entry name" value="DUF2944"/>
    <property type="match status" value="1"/>
</dbReference>
<protein>
    <recommendedName>
        <fullName evidence="3">DUF2946 domain-containing protein</fullName>
    </recommendedName>
</protein>
<dbReference type="Proteomes" id="UP000217154">
    <property type="component" value="Chromosome"/>
</dbReference>